<feature type="compositionally biased region" description="Basic and acidic residues" evidence="1">
    <location>
        <begin position="66"/>
        <end position="75"/>
    </location>
</feature>
<evidence type="ECO:0000313" key="3">
    <source>
        <dbReference type="Proteomes" id="UP000625711"/>
    </source>
</evidence>
<proteinExistence type="predicted"/>
<dbReference type="Proteomes" id="UP000625711">
    <property type="component" value="Unassembled WGS sequence"/>
</dbReference>
<dbReference type="AlphaFoldDB" id="A0A834M1E6"/>
<keyword evidence="3" id="KW-1185">Reference proteome</keyword>
<protein>
    <submittedName>
        <fullName evidence="2">Uncharacterized protein</fullName>
    </submittedName>
</protein>
<feature type="compositionally biased region" description="Polar residues" evidence="1">
    <location>
        <begin position="76"/>
        <end position="96"/>
    </location>
</feature>
<evidence type="ECO:0000256" key="1">
    <source>
        <dbReference type="SAM" id="MobiDB-lite"/>
    </source>
</evidence>
<name>A0A834M1E6_RHYFE</name>
<evidence type="ECO:0000313" key="2">
    <source>
        <dbReference type="EMBL" id="KAF7264046.1"/>
    </source>
</evidence>
<feature type="non-terminal residue" evidence="2">
    <location>
        <position position="105"/>
    </location>
</feature>
<accession>A0A834M1E6</accession>
<sequence>MNLCTPEPVKVISRIERNAEKEMSPIIENIKESNETSSDDTYHENNSQINQNTMWLSAINWEAEENDRNDGDSKESSGLVNKIQLDNNTEQTSPPKTNRKVSIYV</sequence>
<feature type="region of interest" description="Disordered" evidence="1">
    <location>
        <begin position="60"/>
        <end position="105"/>
    </location>
</feature>
<gene>
    <name evidence="2" type="ORF">GWI33_000728</name>
</gene>
<feature type="region of interest" description="Disordered" evidence="1">
    <location>
        <begin position="31"/>
        <end position="50"/>
    </location>
</feature>
<organism evidence="2 3">
    <name type="scientific">Rhynchophorus ferrugineus</name>
    <name type="common">Red palm weevil</name>
    <name type="synonym">Curculio ferrugineus</name>
    <dbReference type="NCBI Taxonomy" id="354439"/>
    <lineage>
        <taxon>Eukaryota</taxon>
        <taxon>Metazoa</taxon>
        <taxon>Ecdysozoa</taxon>
        <taxon>Arthropoda</taxon>
        <taxon>Hexapoda</taxon>
        <taxon>Insecta</taxon>
        <taxon>Pterygota</taxon>
        <taxon>Neoptera</taxon>
        <taxon>Endopterygota</taxon>
        <taxon>Coleoptera</taxon>
        <taxon>Polyphaga</taxon>
        <taxon>Cucujiformia</taxon>
        <taxon>Curculionidae</taxon>
        <taxon>Dryophthorinae</taxon>
        <taxon>Rhynchophorus</taxon>
    </lineage>
</organism>
<comment type="caution">
    <text evidence="2">The sequence shown here is derived from an EMBL/GenBank/DDBJ whole genome shotgun (WGS) entry which is preliminary data.</text>
</comment>
<dbReference type="EMBL" id="JAACXV010018592">
    <property type="protein sequence ID" value="KAF7264046.1"/>
    <property type="molecule type" value="Genomic_DNA"/>
</dbReference>
<reference evidence="2" key="1">
    <citation type="submission" date="2020-08" db="EMBL/GenBank/DDBJ databases">
        <title>Genome sequencing and assembly of the red palm weevil Rhynchophorus ferrugineus.</title>
        <authorList>
            <person name="Dias G.B."/>
            <person name="Bergman C.M."/>
            <person name="Manee M."/>
        </authorList>
    </citation>
    <scope>NUCLEOTIDE SEQUENCE</scope>
    <source>
        <strain evidence="2">AA-2017</strain>
        <tissue evidence="2">Whole larva</tissue>
    </source>
</reference>